<evidence type="ECO:0000256" key="4">
    <source>
        <dbReference type="SAM" id="MobiDB-lite"/>
    </source>
</evidence>
<sequence>MSYPNPRHIPQPPHTAGKGFSGLRPRIDPSQIPSAVESIEADRDQWENQLFPTLPGKQPPLSTTNFVAIDQGNSSPKFIRVTTHAFPATSRLASDCSIPLAAVIQPFVDLDAREEAVPLVETGTGGPARCEGCRAYVNPWCAWVAGGNSWKCNLCSHETPVSPEYFSHLDGNGTRVDLLQRPELCKGTVDFGVSESKEYWASQPMPSLTPLYFSPHPTAPGSRKPSSMDIVFAFDVSEEASRSGYLASVCQALQLALYEGDGSTMPCFPAGCRIAIMTFDTAIHFYDLKANEVPMIVMSDLEEVFLPIHEHGGMFVDPWEARNSITSLLEALPTRFLDYHMTASAMGSALRAGLAALAGRGGHVVVFQSTLPTVGAGALKGQPNETEYYDTEKEKLLYTPRDEAWKDLAEECASEGIGVSMFLGMSRYIDTCTLGVVSSITGGEMFFLPKFDPIRDGIVLNSQLQRLLRRTTGFNCTALVRCSKGLQVSEYLGNFNETVRGLEFGILDADKAFVAALRHAGRLDSREYAYIQCAVLYTSVQGQRRVRVCNLAIQVVDLVGNVFQYADIDATVTYSARKAISNMASQKMSLIRDELSENCAAILYGYRKNCAAATRPTQLIIPESFKALPVYTLALLKSKPLKARAMASDVKNYHAHRFMSMSARSTIEHLYPSLLAVHDLDEKIALPDPVGGELALPTVMRTTHTLMTSHGVYLADNGEMSILWVGNSVSPQILLDLFGKDDVFALDPQLDMLPTLETRLSTQVRNILTHRCVRRGGRQTKFFICRQNLDAAEIEFSDMLVEDENNGTMSYLDYLTVTHKQIAHVLTEGGSLSPIGNPMRSPW</sequence>
<dbReference type="InterPro" id="IPR006900">
    <property type="entry name" value="Sec23/24_helical_dom"/>
</dbReference>
<dbReference type="AlphaFoldDB" id="A0A9P7UN78"/>
<evidence type="ECO:0000256" key="3">
    <source>
        <dbReference type="ARBA" id="ARBA00022927"/>
    </source>
</evidence>
<dbReference type="SUPFAM" id="SSF82919">
    <property type="entry name" value="Zn-finger domain of Sec23/24"/>
    <property type="match status" value="1"/>
</dbReference>
<reference evidence="9" key="1">
    <citation type="journal article" date="2021" name="Genome Biol. Evol.">
        <title>The assembled and annotated genome of the fairy-ring fungus Marasmius oreades.</title>
        <authorList>
            <person name="Hiltunen M."/>
            <person name="Ament-Velasquez S.L."/>
            <person name="Johannesson H."/>
        </authorList>
    </citation>
    <scope>NUCLEOTIDE SEQUENCE</scope>
    <source>
        <strain evidence="9">03SP1</strain>
    </source>
</reference>
<dbReference type="InterPro" id="IPR036180">
    <property type="entry name" value="Gelsolin-like_dom_sf"/>
</dbReference>
<dbReference type="SUPFAM" id="SSF53300">
    <property type="entry name" value="vWA-like"/>
    <property type="match status" value="1"/>
</dbReference>
<organism evidence="9 10">
    <name type="scientific">Marasmius oreades</name>
    <name type="common">fairy-ring Marasmius</name>
    <dbReference type="NCBI Taxonomy" id="181124"/>
    <lineage>
        <taxon>Eukaryota</taxon>
        <taxon>Fungi</taxon>
        <taxon>Dikarya</taxon>
        <taxon>Basidiomycota</taxon>
        <taxon>Agaricomycotina</taxon>
        <taxon>Agaricomycetes</taxon>
        <taxon>Agaricomycetidae</taxon>
        <taxon>Agaricales</taxon>
        <taxon>Marasmiineae</taxon>
        <taxon>Marasmiaceae</taxon>
        <taxon>Marasmius</taxon>
    </lineage>
</organism>
<feature type="domain" description="Sec23/Sec24 beta-sandwich" evidence="8">
    <location>
        <begin position="473"/>
        <end position="556"/>
    </location>
</feature>
<keyword evidence="2" id="KW-0813">Transport</keyword>
<gene>
    <name evidence="9" type="ORF">E1B28_003229</name>
</gene>
<feature type="domain" description="Sec23/Sec24 trunk" evidence="6">
    <location>
        <begin position="231"/>
        <end position="467"/>
    </location>
</feature>
<evidence type="ECO:0000259" key="6">
    <source>
        <dbReference type="Pfam" id="PF04811"/>
    </source>
</evidence>
<dbReference type="Pfam" id="PF04810">
    <property type="entry name" value="zf-Sec23_Sec24"/>
    <property type="match status" value="1"/>
</dbReference>
<dbReference type="Gene3D" id="3.40.20.10">
    <property type="entry name" value="Severin"/>
    <property type="match status" value="1"/>
</dbReference>
<dbReference type="Gene3D" id="2.30.30.380">
    <property type="entry name" value="Zn-finger domain of Sec23/24"/>
    <property type="match status" value="1"/>
</dbReference>
<dbReference type="RefSeq" id="XP_043002155.1">
    <property type="nucleotide sequence ID" value="XM_043160199.1"/>
</dbReference>
<proteinExistence type="inferred from homology"/>
<dbReference type="SUPFAM" id="SSF81811">
    <property type="entry name" value="Helical domain of Sec23/24"/>
    <property type="match status" value="1"/>
</dbReference>
<dbReference type="PANTHER" id="PTHR13803:SF4">
    <property type="entry name" value="SECRETORY 24CD, ISOFORM C"/>
    <property type="match status" value="1"/>
</dbReference>
<dbReference type="GO" id="GO:0000149">
    <property type="term" value="F:SNARE binding"/>
    <property type="evidence" value="ECO:0007669"/>
    <property type="project" value="TreeGrafter"/>
</dbReference>
<dbReference type="GO" id="GO:0008270">
    <property type="term" value="F:zinc ion binding"/>
    <property type="evidence" value="ECO:0007669"/>
    <property type="project" value="InterPro"/>
</dbReference>
<dbReference type="KEGG" id="more:E1B28_003229"/>
<dbReference type="Gene3D" id="1.20.120.730">
    <property type="entry name" value="Sec23/Sec24 helical domain"/>
    <property type="match status" value="1"/>
</dbReference>
<dbReference type="SUPFAM" id="SSF81995">
    <property type="entry name" value="beta-sandwich domain of Sec23/24"/>
    <property type="match status" value="1"/>
</dbReference>
<dbReference type="Proteomes" id="UP001049176">
    <property type="component" value="Chromosome 11"/>
</dbReference>
<dbReference type="InterPro" id="IPR036174">
    <property type="entry name" value="Znf_Sec23_Sec24_sf"/>
</dbReference>
<dbReference type="GO" id="GO:0030127">
    <property type="term" value="C:COPII vesicle coat"/>
    <property type="evidence" value="ECO:0007669"/>
    <property type="project" value="InterPro"/>
</dbReference>
<dbReference type="GO" id="GO:0090110">
    <property type="term" value="P:COPII-coated vesicle cargo loading"/>
    <property type="evidence" value="ECO:0007669"/>
    <property type="project" value="TreeGrafter"/>
</dbReference>
<evidence type="ECO:0000259" key="8">
    <source>
        <dbReference type="Pfam" id="PF08033"/>
    </source>
</evidence>
<dbReference type="InterPro" id="IPR006896">
    <property type="entry name" value="Sec23/24_trunk_dom"/>
</dbReference>
<evidence type="ECO:0000256" key="1">
    <source>
        <dbReference type="ARBA" id="ARBA00008334"/>
    </source>
</evidence>
<dbReference type="GO" id="GO:0070971">
    <property type="term" value="C:endoplasmic reticulum exit site"/>
    <property type="evidence" value="ECO:0007669"/>
    <property type="project" value="TreeGrafter"/>
</dbReference>
<dbReference type="EMBL" id="CM032191">
    <property type="protein sequence ID" value="KAG7085684.1"/>
    <property type="molecule type" value="Genomic_DNA"/>
</dbReference>
<evidence type="ECO:0000256" key="2">
    <source>
        <dbReference type="ARBA" id="ARBA00022448"/>
    </source>
</evidence>
<keyword evidence="10" id="KW-1185">Reference proteome</keyword>
<dbReference type="InterPro" id="IPR012990">
    <property type="entry name" value="Beta-sandwich_Sec23_24"/>
</dbReference>
<dbReference type="Gene3D" id="2.60.40.1670">
    <property type="entry name" value="beta-sandwich domain of Sec23/24"/>
    <property type="match status" value="1"/>
</dbReference>
<dbReference type="InterPro" id="IPR006895">
    <property type="entry name" value="Znf_Sec23_Sec24"/>
</dbReference>
<dbReference type="PANTHER" id="PTHR13803">
    <property type="entry name" value="SEC24-RELATED PROTEIN"/>
    <property type="match status" value="1"/>
</dbReference>
<comment type="similarity">
    <text evidence="1">Belongs to the SEC23/SEC24 family. SEC24 subfamily.</text>
</comment>
<dbReference type="InterPro" id="IPR036465">
    <property type="entry name" value="vWFA_dom_sf"/>
</dbReference>
<evidence type="ECO:0000259" key="7">
    <source>
        <dbReference type="Pfam" id="PF04815"/>
    </source>
</evidence>
<dbReference type="Pfam" id="PF08033">
    <property type="entry name" value="Sec23_BS"/>
    <property type="match status" value="1"/>
</dbReference>
<protein>
    <recommendedName>
        <fullName evidence="11">Sec24-like protein</fullName>
    </recommendedName>
</protein>
<evidence type="ECO:0000313" key="9">
    <source>
        <dbReference type="EMBL" id="KAG7085684.1"/>
    </source>
</evidence>
<dbReference type="InterPro" id="IPR036175">
    <property type="entry name" value="Sec23/24_helical_dom_sf"/>
</dbReference>
<dbReference type="InterPro" id="IPR029006">
    <property type="entry name" value="ADF-H/Gelsolin-like_dom_sf"/>
</dbReference>
<evidence type="ECO:0000313" key="10">
    <source>
        <dbReference type="Proteomes" id="UP001049176"/>
    </source>
</evidence>
<dbReference type="Pfam" id="PF04811">
    <property type="entry name" value="Sec23_trunk"/>
    <property type="match status" value="1"/>
</dbReference>
<evidence type="ECO:0000259" key="5">
    <source>
        <dbReference type="Pfam" id="PF04810"/>
    </source>
</evidence>
<feature type="region of interest" description="Disordered" evidence="4">
    <location>
        <begin position="1"/>
        <end position="29"/>
    </location>
</feature>
<evidence type="ECO:0008006" key="11">
    <source>
        <dbReference type="Google" id="ProtNLM"/>
    </source>
</evidence>
<dbReference type="InterPro" id="IPR050550">
    <property type="entry name" value="SEC23_SEC24_subfamily"/>
</dbReference>
<dbReference type="Pfam" id="PF04815">
    <property type="entry name" value="Sec23_helical"/>
    <property type="match status" value="1"/>
</dbReference>
<dbReference type="SUPFAM" id="SSF82754">
    <property type="entry name" value="C-terminal, gelsolin-like domain of Sec23/24"/>
    <property type="match status" value="1"/>
</dbReference>
<feature type="domain" description="Zinc finger Sec23/Sec24-type" evidence="5">
    <location>
        <begin position="127"/>
        <end position="165"/>
    </location>
</feature>
<accession>A0A9P7UN78</accession>
<keyword evidence="3" id="KW-0653">Protein transport</keyword>
<dbReference type="GeneID" id="66072305"/>
<name>A0A9P7UN78_9AGAR</name>
<comment type="caution">
    <text evidence="9">The sequence shown here is derived from an EMBL/GenBank/DDBJ whole genome shotgun (WGS) entry which is preliminary data.</text>
</comment>
<dbReference type="Gene3D" id="3.40.50.410">
    <property type="entry name" value="von Willebrand factor, type A domain"/>
    <property type="match status" value="1"/>
</dbReference>
<dbReference type="GO" id="GO:0006886">
    <property type="term" value="P:intracellular protein transport"/>
    <property type="evidence" value="ECO:0007669"/>
    <property type="project" value="InterPro"/>
</dbReference>
<dbReference type="OrthoDB" id="49016at2759"/>
<feature type="domain" description="Sec23/Sec24 helical" evidence="7">
    <location>
        <begin position="567"/>
        <end position="667"/>
    </location>
</feature>